<dbReference type="InterPro" id="IPR015919">
    <property type="entry name" value="Cadherin-like_sf"/>
</dbReference>
<evidence type="ECO:0000256" key="11">
    <source>
        <dbReference type="ARBA" id="ARBA00044073"/>
    </source>
</evidence>
<evidence type="ECO:0000313" key="18">
    <source>
        <dbReference type="EMBL" id="KAJ7426347.1"/>
    </source>
</evidence>
<evidence type="ECO:0000256" key="1">
    <source>
        <dbReference type="ARBA" id="ARBA00004141"/>
    </source>
</evidence>
<evidence type="ECO:0000256" key="13">
    <source>
        <dbReference type="ARBA" id="ARBA00044335"/>
    </source>
</evidence>
<dbReference type="InterPro" id="IPR006214">
    <property type="entry name" value="Bax_inhibitor_1-related"/>
</dbReference>
<feature type="compositionally biased region" description="Basic residues" evidence="15">
    <location>
        <begin position="1166"/>
        <end position="1175"/>
    </location>
</feature>
<keyword evidence="9 16" id="KW-0472">Membrane</keyword>
<evidence type="ECO:0000256" key="4">
    <source>
        <dbReference type="ARBA" id="ARBA00022729"/>
    </source>
</evidence>
<evidence type="ECO:0000256" key="6">
    <source>
        <dbReference type="ARBA" id="ARBA00022837"/>
    </source>
</evidence>
<sequence>MLAARLVCLRALSCQTVRPAITQASPALRNSNIKVYRLWQPNQCYATRVRTGVRHGKLGQEVKEAAFEPSAETALKADRLGKFIVAGGAGVGLGALCYYGMGMSSEIGAIERAAIWPQYVKERIQSTYMYFAGSIGMTALSAVAVSRSPALMSLMTRGSWLAIGATFAAMIGAGMLVRSISYQDSPVAKHAAWMMHSGVMGAVVAPLAFLGGPLLIRAAWYTAGIVGGLSTVAMCAPSEKFLNMGGPLGIGLGFVLASSIGSMFLPPTAFGAGLYSVAVYGGLVLFGMFLLYDTQLVVKRAETLPYYGVTKYDPINACMGIYTDTLNIFIRVATMLAGRKVGKLCCSKVPKHNKKAHKVQANYAPYFFDNGARSTNGNMALLSLSEDTPVGTHVYTLNGTDPEGDPVTYDLTYEAGSRRYFSVDKNLGNVTLIEELDREKEDEIEVIVSISDGLSTVSEKVRILVMDANDESPEFINTPYIVEVPENTPSSSSIFKIEAIDKDTGSGGSITYFLQNIHGNKFTIDRHSGVLRIKTGVTLDYEKSRTHFVVVVAKDGGGKLRGDNKVFSATTTVTINVEDVQDTPPMFIGTPYYGYVYEDTLAGSEVLTVVALDGDRGKPNNIHYCILNGSEGSFEIGNTTGAISVIKSPNQLKKEVYELKVQASEVSQEGDISEHTFAMVTIRVVDLNNHPPTFYGENGPQNRFELTMYEHPPEGEILRGLKITVNDSDQGANAKFNLRLVGPGGIFRVVPQTVLNEAQVTIIVENSAAIDYEKFKVLTFKLLAIEVNTPEKFSSTADIVIRLLDTNDNVPKFSSDYYIARIPENSPGGSNVVAVTATDPDSGLWGEIKYSIYGTGADLFLIHPSTGIIYTQPWAVLDAEVNSKYNFYVKAEDTDGKYSLAEVFITVLDVNDHSPEFNENIQEKTMIIGSPVKIQAIDQDAEEPNNIVDYSIMQADPANVFDIDQSTGEIKLKSYIRSLDIIHNITKNKDCIWSLVVQAKDRGSPSFSTTAVLKIDITEETLHKGPMAAFLMQTKDNPMKALGVLAGVMGIMVLITIMISTAMFWRNKRSNKIMPVRRIIKKRQTPPSRTVRMEWLKFKRPSSAAEKFVIEDDVKSLHNENSNNNIQVPPVPPSAPLPPPPPALTPRSDAPGWRVPTVSGSLTPKHIIKPPKKKGLGSTHNALVSELKMRFEKRNAALGEHHI</sequence>
<dbReference type="InterPro" id="IPR039808">
    <property type="entry name" value="Cadherin"/>
</dbReference>
<organism evidence="18 19">
    <name type="scientific">Willisornis vidua</name>
    <name type="common">Xingu scale-backed antbird</name>
    <dbReference type="NCBI Taxonomy" id="1566151"/>
    <lineage>
        <taxon>Eukaryota</taxon>
        <taxon>Metazoa</taxon>
        <taxon>Chordata</taxon>
        <taxon>Craniata</taxon>
        <taxon>Vertebrata</taxon>
        <taxon>Euteleostomi</taxon>
        <taxon>Archelosauria</taxon>
        <taxon>Archosauria</taxon>
        <taxon>Dinosauria</taxon>
        <taxon>Saurischia</taxon>
        <taxon>Theropoda</taxon>
        <taxon>Coelurosauria</taxon>
        <taxon>Aves</taxon>
        <taxon>Neognathae</taxon>
        <taxon>Neoaves</taxon>
        <taxon>Telluraves</taxon>
        <taxon>Australaves</taxon>
        <taxon>Passeriformes</taxon>
        <taxon>Thamnophilidae</taxon>
        <taxon>Willisornis</taxon>
    </lineage>
</organism>
<dbReference type="Pfam" id="PF01027">
    <property type="entry name" value="Bax1-I"/>
    <property type="match status" value="1"/>
</dbReference>
<dbReference type="SMART" id="SM00112">
    <property type="entry name" value="CA"/>
    <property type="match status" value="6"/>
</dbReference>
<keyword evidence="3 16" id="KW-0812">Transmembrane</keyword>
<dbReference type="InterPro" id="IPR035871">
    <property type="entry name" value="GHITM"/>
</dbReference>
<dbReference type="EMBL" id="WHWB01032227">
    <property type="protein sequence ID" value="KAJ7426347.1"/>
    <property type="molecule type" value="Genomic_DNA"/>
</dbReference>
<feature type="transmembrane region" description="Helical" evidence="16">
    <location>
        <begin position="158"/>
        <end position="180"/>
    </location>
</feature>
<evidence type="ECO:0000256" key="9">
    <source>
        <dbReference type="ARBA" id="ARBA00023136"/>
    </source>
</evidence>
<keyword evidence="6 14" id="KW-0106">Calcium</keyword>
<comment type="caution">
    <text evidence="18">The sequence shown here is derived from an EMBL/GenBank/DDBJ whole genome shotgun (WGS) entry which is preliminary data.</text>
</comment>
<proteinExistence type="predicted"/>
<dbReference type="Gene3D" id="2.60.40.60">
    <property type="entry name" value="Cadherins"/>
    <property type="match status" value="6"/>
</dbReference>
<dbReference type="CDD" id="cd10431">
    <property type="entry name" value="GHITM"/>
    <property type="match status" value="1"/>
</dbReference>
<evidence type="ECO:0000256" key="16">
    <source>
        <dbReference type="SAM" id="Phobius"/>
    </source>
</evidence>
<feature type="domain" description="Cadherin" evidence="17">
    <location>
        <begin position="476"/>
        <end position="587"/>
    </location>
</feature>
<evidence type="ECO:0000313" key="19">
    <source>
        <dbReference type="Proteomes" id="UP001145742"/>
    </source>
</evidence>
<dbReference type="Pfam" id="PF00028">
    <property type="entry name" value="Cadherin"/>
    <property type="match status" value="5"/>
</dbReference>
<dbReference type="PROSITE" id="PS00232">
    <property type="entry name" value="CADHERIN_1"/>
    <property type="match status" value="2"/>
</dbReference>
<feature type="transmembrane region" description="Helical" evidence="16">
    <location>
        <begin position="83"/>
        <end position="101"/>
    </location>
</feature>
<dbReference type="Proteomes" id="UP001145742">
    <property type="component" value="Unassembled WGS sequence"/>
</dbReference>
<dbReference type="PANTHER" id="PTHR24027:SF413">
    <property type="entry name" value="CADHERIN RELATED FAMILY MEMBER 1"/>
    <property type="match status" value="1"/>
</dbReference>
<feature type="transmembrane region" description="Helical" evidence="16">
    <location>
        <begin position="248"/>
        <end position="266"/>
    </location>
</feature>
<feature type="domain" description="Cadherin" evidence="17">
    <location>
        <begin position="814"/>
        <end position="917"/>
    </location>
</feature>
<evidence type="ECO:0000256" key="12">
    <source>
        <dbReference type="ARBA" id="ARBA00044253"/>
    </source>
</evidence>
<evidence type="ECO:0000256" key="3">
    <source>
        <dbReference type="ARBA" id="ARBA00022692"/>
    </source>
</evidence>
<evidence type="ECO:0000256" key="8">
    <source>
        <dbReference type="ARBA" id="ARBA00022989"/>
    </source>
</evidence>
<dbReference type="CDD" id="cd11304">
    <property type="entry name" value="Cadherin_repeat"/>
    <property type="match status" value="6"/>
</dbReference>
<feature type="region of interest" description="Disordered" evidence="15">
    <location>
        <begin position="1119"/>
        <end position="1178"/>
    </location>
</feature>
<evidence type="ECO:0000256" key="15">
    <source>
        <dbReference type="SAM" id="MobiDB-lite"/>
    </source>
</evidence>
<feature type="domain" description="Cadherin" evidence="17">
    <location>
        <begin position="700"/>
        <end position="813"/>
    </location>
</feature>
<dbReference type="PRINTS" id="PR00205">
    <property type="entry name" value="CADHERIN"/>
</dbReference>
<keyword evidence="10" id="KW-0675">Receptor</keyword>
<keyword evidence="7" id="KW-0130">Cell adhesion</keyword>
<feature type="domain" description="Cadherin" evidence="17">
    <location>
        <begin position="588"/>
        <end position="694"/>
    </location>
</feature>
<name>A0ABQ9DPL2_9PASS</name>
<reference evidence="18" key="1">
    <citation type="submission" date="2019-10" db="EMBL/GenBank/DDBJ databases">
        <authorList>
            <person name="Soares A.E.R."/>
            <person name="Aleixo A."/>
            <person name="Schneider P."/>
            <person name="Miyaki C.Y."/>
            <person name="Schneider M.P."/>
            <person name="Mello C."/>
            <person name="Vasconcelos A.T.R."/>
        </authorList>
    </citation>
    <scope>NUCLEOTIDE SEQUENCE</scope>
    <source>
        <tissue evidence="18">Muscle</tissue>
    </source>
</reference>
<protein>
    <recommendedName>
        <fullName evidence="11">Cadherin-related family member 1</fullName>
    </recommendedName>
    <alternativeName>
        <fullName evidence="12">Photoreceptor cadherin</fullName>
    </alternativeName>
    <alternativeName>
        <fullName evidence="13">Protocadherin-21</fullName>
    </alternativeName>
</protein>
<gene>
    <name evidence="18" type="primary">CDHR1</name>
    <name evidence="18" type="ORF">WISP_16819</name>
</gene>
<accession>A0ABQ9DPL2</accession>
<feature type="compositionally biased region" description="Pro residues" evidence="15">
    <location>
        <begin position="1129"/>
        <end position="1144"/>
    </location>
</feature>
<feature type="domain" description="Cadherin" evidence="17">
    <location>
        <begin position="919"/>
        <end position="1028"/>
    </location>
</feature>
<feature type="transmembrane region" description="Helical" evidence="16">
    <location>
        <begin position="128"/>
        <end position="146"/>
    </location>
</feature>
<dbReference type="SUPFAM" id="SSF49313">
    <property type="entry name" value="Cadherin-like"/>
    <property type="match status" value="6"/>
</dbReference>
<evidence type="ECO:0000256" key="10">
    <source>
        <dbReference type="ARBA" id="ARBA00023170"/>
    </source>
</evidence>
<feature type="transmembrane region" description="Helical" evidence="16">
    <location>
        <begin position="1041"/>
        <end position="1065"/>
    </location>
</feature>
<keyword evidence="8 16" id="KW-1133">Transmembrane helix</keyword>
<evidence type="ECO:0000256" key="14">
    <source>
        <dbReference type="PROSITE-ProRule" id="PRU00043"/>
    </source>
</evidence>
<keyword evidence="5" id="KW-0677">Repeat</keyword>
<evidence type="ECO:0000256" key="7">
    <source>
        <dbReference type="ARBA" id="ARBA00022889"/>
    </source>
</evidence>
<dbReference type="InterPro" id="IPR002126">
    <property type="entry name" value="Cadherin-like_dom"/>
</dbReference>
<dbReference type="InterPro" id="IPR020894">
    <property type="entry name" value="Cadherin_CS"/>
</dbReference>
<feature type="transmembrane region" description="Helical" evidence="16">
    <location>
        <begin position="272"/>
        <end position="292"/>
    </location>
</feature>
<evidence type="ECO:0000256" key="2">
    <source>
        <dbReference type="ARBA" id="ARBA00004167"/>
    </source>
</evidence>
<evidence type="ECO:0000259" key="17">
    <source>
        <dbReference type="PROSITE" id="PS50268"/>
    </source>
</evidence>
<keyword evidence="4" id="KW-0732">Signal</keyword>
<feature type="domain" description="Cadherin" evidence="17">
    <location>
        <begin position="383"/>
        <end position="475"/>
    </location>
</feature>
<dbReference type="PROSITE" id="PS50268">
    <property type="entry name" value="CADHERIN_2"/>
    <property type="match status" value="6"/>
</dbReference>
<dbReference type="PANTHER" id="PTHR24027">
    <property type="entry name" value="CADHERIN-23"/>
    <property type="match status" value="1"/>
</dbReference>
<keyword evidence="19" id="KW-1185">Reference proteome</keyword>
<feature type="transmembrane region" description="Helical" evidence="16">
    <location>
        <begin position="192"/>
        <end position="212"/>
    </location>
</feature>
<evidence type="ECO:0000256" key="5">
    <source>
        <dbReference type="ARBA" id="ARBA00022737"/>
    </source>
</evidence>
<comment type="subcellular location">
    <subcellularLocation>
        <location evidence="1">Membrane</location>
        <topology evidence="1">Multi-pass membrane protein</topology>
    </subcellularLocation>
    <subcellularLocation>
        <location evidence="2">Membrane</location>
        <topology evidence="2">Single-pass membrane protein</topology>
    </subcellularLocation>
</comment>